<dbReference type="Pfam" id="PF08389">
    <property type="entry name" value="Xpo1"/>
    <property type="match status" value="1"/>
</dbReference>
<dbReference type="Pfam" id="PF19273">
    <property type="entry name" value="Exportin-5"/>
    <property type="match status" value="1"/>
</dbReference>
<evidence type="ECO:0000313" key="4">
    <source>
        <dbReference type="WBParaSite" id="jg6238"/>
    </source>
</evidence>
<reference evidence="4" key="1">
    <citation type="submission" date="2022-11" db="UniProtKB">
        <authorList>
            <consortium name="WormBaseParasite"/>
        </authorList>
    </citation>
    <scope>IDENTIFICATION</scope>
</reference>
<dbReference type="WBParaSite" id="jg6238">
    <property type="protein sequence ID" value="jg6238"/>
    <property type="gene ID" value="jg6238"/>
</dbReference>
<dbReference type="GO" id="GO:0005737">
    <property type="term" value="C:cytoplasm"/>
    <property type="evidence" value="ECO:0007669"/>
    <property type="project" value="TreeGrafter"/>
</dbReference>
<organism evidence="3 4">
    <name type="scientific">Ditylenchus dipsaci</name>
    <dbReference type="NCBI Taxonomy" id="166011"/>
    <lineage>
        <taxon>Eukaryota</taxon>
        <taxon>Metazoa</taxon>
        <taxon>Ecdysozoa</taxon>
        <taxon>Nematoda</taxon>
        <taxon>Chromadorea</taxon>
        <taxon>Rhabditida</taxon>
        <taxon>Tylenchina</taxon>
        <taxon>Tylenchomorpha</taxon>
        <taxon>Sphaerularioidea</taxon>
        <taxon>Anguinidae</taxon>
        <taxon>Anguininae</taxon>
        <taxon>Ditylenchus</taxon>
    </lineage>
</organism>
<dbReference type="InterPro" id="IPR045065">
    <property type="entry name" value="XPO1/5"/>
</dbReference>
<dbReference type="PANTHER" id="PTHR11223:SF3">
    <property type="entry name" value="EXPORTIN-5"/>
    <property type="match status" value="1"/>
</dbReference>
<evidence type="ECO:0000259" key="1">
    <source>
        <dbReference type="Pfam" id="PF08389"/>
    </source>
</evidence>
<dbReference type="GO" id="GO:0005634">
    <property type="term" value="C:nucleus"/>
    <property type="evidence" value="ECO:0007669"/>
    <property type="project" value="TreeGrafter"/>
</dbReference>
<dbReference type="PANTHER" id="PTHR11223">
    <property type="entry name" value="EXPORTIN 1/5"/>
    <property type="match status" value="1"/>
</dbReference>
<dbReference type="InterPro" id="IPR045478">
    <property type="entry name" value="Exportin-5_C"/>
</dbReference>
<dbReference type="GO" id="GO:0042565">
    <property type="term" value="C:RNA nuclear export complex"/>
    <property type="evidence" value="ECO:0007669"/>
    <property type="project" value="TreeGrafter"/>
</dbReference>
<evidence type="ECO:0000313" key="3">
    <source>
        <dbReference type="Proteomes" id="UP000887574"/>
    </source>
</evidence>
<dbReference type="InterPro" id="IPR016024">
    <property type="entry name" value="ARM-type_fold"/>
</dbReference>
<accession>A0A915EI34</accession>
<keyword evidence="3" id="KW-1185">Reference proteome</keyword>
<dbReference type="Gene3D" id="1.25.10.10">
    <property type="entry name" value="Leucine-rich Repeat Variant"/>
    <property type="match status" value="1"/>
</dbReference>
<dbReference type="AlphaFoldDB" id="A0A915EI34"/>
<proteinExistence type="predicted"/>
<protein>
    <submittedName>
        <fullName evidence="4">Exportin-5</fullName>
    </submittedName>
</protein>
<sequence length="1094" mass="123497">MPVLNNNNDDNVNEVVQAVRAIHDIRTSNERRLFFTQAIETLKEANPANAVALAFKLVLHDGEKTVRHVGWNIIEHIIRYKWLDIDIALRIKIRNGVLEQISSGEYALGSSDSHIKTAMSRSVVYMMENEWPQNWPELFPQFQQVVGDTKLFPQCQMVFVILKRLIEDVVTLATVEEANRRKELSTAITNHMKDILNMTIARIRVCLAGGINENSVLLAKSAIELLSEITDSFGIYETAAKCLWKLASRKCSKTQETPIVVSMFRDSAIKSILSAASLAAEVSASSADHYKYLKALCDLLCALGVHLSDVWSYIMNPPPNFHIYLSAISAFFTHPSIYIRAETSQVLAAFSAHERISKHADYINCITSLFQYLPRCMERVGISSMASANNLTLHYSQMDYEDDDEQLRDFLVLREKCCRIIRESTSDHFDPLLAIVNDWLSNRFMTQPESVRPDEWDMMKRFITTFLTAAYQFEKATPEVREIFLSLFDAILARISSMTDAKTANGALSILSSFFQTLDDYPDRVPLVLAQLKTMLMLKNANNDDTDILSLKRHCIVLLLKMITSYSNAIKPYAQSVLDAVVQVADHVSVMQRANLVHILGALSNLAGSTEQQQTFLRNATQNNLQYFLSEQFTTCIQSPQNLFAYIGLTSRAPLTEIEASTNQFYENRLKLKSHLTAIDGVLTYVEVPKDQSNPVFSLLQPIIPSLFQLARCVNSIYSPQSAAHIHSSYGRKVLDITSNERQIVFFSMLDASDQKESDGSPTNGSDHQPTHFLRRFLVELTEIAQSLIGLVGAKFHWDFYDLPDLSNMMLSTLLSIESVPDIRLRFWIKRTWLRLVCSCPMDKSSVVVSLTINLMTHFQQLLTDRWATVQNRNDEAEPSEEELFVESVTSVLSREYSTFLKAIVMGEFSTHKGSKKDVSDLLDPLGRILLNNKEILQNTIASLAKLINCPDTHAASKCIPVLSAVVGNFYTDFDEQMSTFTLVHSIRSLQVHGSDETILGPMLSLSFTVYSLLRPVYPSLLEILKQVPDSVADNVLNFDNKVMSMLQNGAGGKEGKPWVDKSKRDLMRKVLKPVIGLNLGEQHKRPVHLRRLV</sequence>
<dbReference type="GO" id="GO:0003723">
    <property type="term" value="F:RNA binding"/>
    <property type="evidence" value="ECO:0007669"/>
    <property type="project" value="TreeGrafter"/>
</dbReference>
<dbReference type="SUPFAM" id="SSF48371">
    <property type="entry name" value="ARM repeat"/>
    <property type="match status" value="1"/>
</dbReference>
<dbReference type="GO" id="GO:0006611">
    <property type="term" value="P:protein export from nucleus"/>
    <property type="evidence" value="ECO:0007669"/>
    <property type="project" value="InterPro"/>
</dbReference>
<name>A0A915EI34_9BILA</name>
<feature type="domain" description="Exportin-5 C-terminal" evidence="2">
    <location>
        <begin position="288"/>
        <end position="1085"/>
    </location>
</feature>
<dbReference type="InterPro" id="IPR011989">
    <property type="entry name" value="ARM-like"/>
</dbReference>
<dbReference type="GO" id="GO:0005049">
    <property type="term" value="F:nuclear export signal receptor activity"/>
    <property type="evidence" value="ECO:0007669"/>
    <property type="project" value="InterPro"/>
</dbReference>
<feature type="domain" description="Exportin-1/Importin-beta-like" evidence="1">
    <location>
        <begin position="113"/>
        <end position="199"/>
    </location>
</feature>
<dbReference type="GO" id="GO:0006405">
    <property type="term" value="P:RNA export from nucleus"/>
    <property type="evidence" value="ECO:0007669"/>
    <property type="project" value="TreeGrafter"/>
</dbReference>
<dbReference type="Proteomes" id="UP000887574">
    <property type="component" value="Unplaced"/>
</dbReference>
<dbReference type="InterPro" id="IPR013598">
    <property type="entry name" value="Exportin-1/Importin-b-like"/>
</dbReference>
<evidence type="ECO:0000259" key="2">
    <source>
        <dbReference type="Pfam" id="PF19273"/>
    </source>
</evidence>